<comment type="caution">
    <text evidence="4">The sequence shown here is derived from an EMBL/GenBank/DDBJ whole genome shotgun (WGS) entry which is preliminary data.</text>
</comment>
<dbReference type="InterPro" id="IPR057670">
    <property type="entry name" value="SH3_retrovirus"/>
</dbReference>
<dbReference type="Pfam" id="PF22936">
    <property type="entry name" value="Pol_BBD"/>
    <property type="match status" value="1"/>
</dbReference>
<feature type="domain" description="Retrovirus-related Pol polyprotein from transposon TNT 1-94-like beta-barrel" evidence="2">
    <location>
        <begin position="226"/>
        <end position="310"/>
    </location>
</feature>
<dbReference type="AlphaFoldDB" id="A0A409XTN3"/>
<evidence type="ECO:0000259" key="2">
    <source>
        <dbReference type="Pfam" id="PF22936"/>
    </source>
</evidence>
<proteinExistence type="predicted"/>
<accession>A0A409XTN3</accession>
<sequence>MSDGEDFCTHLSNLCIKYKQANTVGANITDSDFREVILASLPSSWDNIIATLHQTPSLIDTIISLELHWSRVNQNMKVRTPGTTAVVLKANVRNDTYNKKVCVNANCRRCRHLIEDCYWKGGGKEGQFPPGFGQQGGSTGLAAGAANPTTKPEATANIAIIENACALCAMYDIPDIQPSEPDDMEVLRYYLEYTISRILDPPDYSQDGDEIAMITRSGEVVDRATYADSGASNHCFTNKSDFTNYEPFEIVQQGQAASRLSKFSIHGKGTVIKHYISPNNCVQLKLSNVLHTPDFTVNLILISQFDEAGFKVIFGEGKAQFIDPKGMVAVEVARKNGIQFDEAGFKVIFGEGKAQFIDPKGMVAVEVARKNGIRQDISHLRPISSNVYAKIPKEVNPSKLDMVSIKYTLIRYYGHNTYKLLDKETGEIVKARNVVFEEGTGHCMQISRPALHDEPIFTDELQPDKIPHNTLAPKNVKIVLVPNDHMEKAPDVDHIVTATQPNSENLPDAPATVPIQEPIAPRRSSRLAVPSASAMNSAEFKAREETARLEKEDWATNQTRPSAHIAVYDIEVDTADFQSWHMANFQTDLTKYIVLMADTNPITKIPVLFREAMKNPDVWMPAMQSEMDMMVKQGVFTKVPQPYNMQVISLKWVYGLKYNSDGEVIMVKAQLVAQGFSQIPGVDFGQTYASVARLESMRMCLAIIAHLGLELWQIDFVAAYLNSNNKFEVYTEQAPGFIHEEEEELVYHANKTLYRIMAGAHDWEEELSSTYNVMGYYQLKANPCVRH</sequence>
<feature type="domain" description="Reverse transcriptase Ty1/copia-type" evidence="1">
    <location>
        <begin position="635"/>
        <end position="777"/>
    </location>
</feature>
<feature type="domain" description="Retroviral polymerase SH3-like" evidence="3">
    <location>
        <begin position="386"/>
        <end position="440"/>
    </location>
</feature>
<gene>
    <name evidence="4" type="ORF">CVT25_007497</name>
</gene>
<dbReference type="InterPro" id="IPR013103">
    <property type="entry name" value="RVT_2"/>
</dbReference>
<organism evidence="4 5">
    <name type="scientific">Psilocybe cyanescens</name>
    <dbReference type="NCBI Taxonomy" id="93625"/>
    <lineage>
        <taxon>Eukaryota</taxon>
        <taxon>Fungi</taxon>
        <taxon>Dikarya</taxon>
        <taxon>Basidiomycota</taxon>
        <taxon>Agaricomycotina</taxon>
        <taxon>Agaricomycetes</taxon>
        <taxon>Agaricomycetidae</taxon>
        <taxon>Agaricales</taxon>
        <taxon>Agaricineae</taxon>
        <taxon>Strophariaceae</taxon>
        <taxon>Psilocybe</taxon>
    </lineage>
</organism>
<protein>
    <submittedName>
        <fullName evidence="4">Uncharacterized protein</fullName>
    </submittedName>
</protein>
<reference evidence="4 5" key="1">
    <citation type="journal article" date="2018" name="Evol. Lett.">
        <title>Horizontal gene cluster transfer increased hallucinogenic mushroom diversity.</title>
        <authorList>
            <person name="Reynolds H.T."/>
            <person name="Vijayakumar V."/>
            <person name="Gluck-Thaler E."/>
            <person name="Korotkin H.B."/>
            <person name="Matheny P.B."/>
            <person name="Slot J.C."/>
        </authorList>
    </citation>
    <scope>NUCLEOTIDE SEQUENCE [LARGE SCALE GENOMIC DNA]</scope>
    <source>
        <strain evidence="4 5">2631</strain>
    </source>
</reference>
<evidence type="ECO:0000259" key="1">
    <source>
        <dbReference type="Pfam" id="PF07727"/>
    </source>
</evidence>
<evidence type="ECO:0000259" key="3">
    <source>
        <dbReference type="Pfam" id="PF25597"/>
    </source>
</evidence>
<evidence type="ECO:0000313" key="4">
    <source>
        <dbReference type="EMBL" id="PPQ94056.1"/>
    </source>
</evidence>
<dbReference type="InParanoid" id="A0A409XTN3"/>
<dbReference type="EMBL" id="NHYD01000489">
    <property type="protein sequence ID" value="PPQ94056.1"/>
    <property type="molecule type" value="Genomic_DNA"/>
</dbReference>
<dbReference type="OrthoDB" id="2981830at2759"/>
<name>A0A409XTN3_PSICY</name>
<dbReference type="STRING" id="93625.A0A409XTN3"/>
<dbReference type="InterPro" id="IPR054722">
    <property type="entry name" value="PolX-like_BBD"/>
</dbReference>
<dbReference type="Proteomes" id="UP000283269">
    <property type="component" value="Unassembled WGS sequence"/>
</dbReference>
<evidence type="ECO:0000313" key="5">
    <source>
        <dbReference type="Proteomes" id="UP000283269"/>
    </source>
</evidence>
<dbReference type="Pfam" id="PF25597">
    <property type="entry name" value="SH3_retrovirus"/>
    <property type="match status" value="1"/>
</dbReference>
<keyword evidence="5" id="KW-1185">Reference proteome</keyword>
<dbReference type="Pfam" id="PF07727">
    <property type="entry name" value="RVT_2"/>
    <property type="match status" value="1"/>
</dbReference>